<accession>A0AAE9I7V5</accession>
<name>A0AAE9I7V5_9BURK</name>
<evidence type="ECO:0000313" key="3">
    <source>
        <dbReference type="EMBL" id="URF07642.1"/>
    </source>
</evidence>
<proteinExistence type="predicted"/>
<organism evidence="3 5">
    <name type="scientific">Cupriavidus campinensis</name>
    <dbReference type="NCBI Taxonomy" id="151783"/>
    <lineage>
        <taxon>Bacteria</taxon>
        <taxon>Pseudomonadati</taxon>
        <taxon>Pseudomonadota</taxon>
        <taxon>Betaproteobacteria</taxon>
        <taxon>Burkholderiales</taxon>
        <taxon>Burkholderiaceae</taxon>
        <taxon>Cupriavidus</taxon>
    </lineage>
</organism>
<dbReference type="AlphaFoldDB" id="A0AAE9I7V5"/>
<dbReference type="RefSeq" id="WP_092301406.1">
    <property type="nucleotide sequence ID" value="NZ_CAJPVH010000017.1"/>
</dbReference>
<feature type="region of interest" description="Disordered" evidence="1">
    <location>
        <begin position="1"/>
        <end position="60"/>
    </location>
</feature>
<dbReference type="KEGG" id="ccam:M5D45_20885"/>
<reference evidence="3" key="2">
    <citation type="journal article" date="2022" name="Microbiol. Resour. Announc.">
        <title>Genome Sequence of Cupriavidus campinensis Strain G5, a Member of a Bacterial Consortium Capable of Polyethylene Degradation.</title>
        <authorList>
            <person name="Schneider B."/>
            <person name="Pfeiffer F."/>
            <person name="Dyall-Smith M."/>
            <person name="Kunte H.J."/>
        </authorList>
    </citation>
    <scope>NUCLEOTIDE SEQUENCE</scope>
    <source>
        <strain evidence="3">G5</strain>
    </source>
</reference>
<dbReference type="EMBL" id="VCIZ01000003">
    <property type="protein sequence ID" value="TSP13284.1"/>
    <property type="molecule type" value="Genomic_DNA"/>
</dbReference>
<evidence type="ECO:0000313" key="5">
    <source>
        <dbReference type="Proteomes" id="UP001056132"/>
    </source>
</evidence>
<dbReference type="EMBL" id="CP097331">
    <property type="protein sequence ID" value="URF07642.1"/>
    <property type="molecule type" value="Genomic_DNA"/>
</dbReference>
<dbReference type="Proteomes" id="UP001056132">
    <property type="component" value="Chromosome 2"/>
</dbReference>
<protein>
    <submittedName>
        <fullName evidence="3">Uncharacterized protein</fullName>
    </submittedName>
</protein>
<evidence type="ECO:0000313" key="2">
    <source>
        <dbReference type="EMBL" id="TSP13284.1"/>
    </source>
</evidence>
<reference evidence="3" key="3">
    <citation type="submission" date="2022-05" db="EMBL/GenBank/DDBJ databases">
        <authorList>
            <person name="Kunte H.-J."/>
        </authorList>
    </citation>
    <scope>NUCLEOTIDE SEQUENCE</scope>
    <source>
        <strain evidence="3">G5</strain>
    </source>
</reference>
<evidence type="ECO:0000256" key="1">
    <source>
        <dbReference type="SAM" id="MobiDB-lite"/>
    </source>
</evidence>
<sequence length="60" mass="6937">MSNHIPHDPARRPDRRPDQCPDHNKEKGDQPARNLPDKHPVPPSVKRHNSESDEPPVENY</sequence>
<reference evidence="2 4" key="1">
    <citation type="submission" date="2019-05" db="EMBL/GenBank/DDBJ databases">
        <title>Whole genome sequence analysis of Cupriavidus campinensis S14E4C strain.</title>
        <authorList>
            <person name="Abbaszade G."/>
            <person name="Szabo A."/>
            <person name="Toumi M."/>
            <person name="Toth E."/>
        </authorList>
    </citation>
    <scope>NUCLEOTIDE SEQUENCE [LARGE SCALE GENOMIC DNA]</scope>
    <source>
        <strain evidence="2 4">S14E4C</strain>
    </source>
</reference>
<gene>
    <name evidence="2" type="ORF">FGG12_06420</name>
    <name evidence="3" type="ORF">M5D45_20885</name>
</gene>
<feature type="compositionally biased region" description="Basic and acidic residues" evidence="1">
    <location>
        <begin position="1"/>
        <end position="40"/>
    </location>
</feature>
<dbReference type="Proteomes" id="UP000318943">
    <property type="component" value="Unassembled WGS sequence"/>
</dbReference>
<evidence type="ECO:0000313" key="4">
    <source>
        <dbReference type="Proteomes" id="UP000318943"/>
    </source>
</evidence>
<keyword evidence="4" id="KW-1185">Reference proteome</keyword>